<gene>
    <name evidence="1" type="ORF">MAIT1_04137</name>
</gene>
<dbReference type="STRING" id="1434232.MAIT1_04137"/>
<accession>A0A1Y2K4G2</accession>
<dbReference type="AlphaFoldDB" id="A0A1Y2K4G2"/>
<dbReference type="EMBL" id="LVJN01000019">
    <property type="protein sequence ID" value="OSM04268.1"/>
    <property type="molecule type" value="Genomic_DNA"/>
</dbReference>
<keyword evidence="2" id="KW-1185">Reference proteome</keyword>
<organism evidence="1 2">
    <name type="scientific">Magnetofaba australis IT-1</name>
    <dbReference type="NCBI Taxonomy" id="1434232"/>
    <lineage>
        <taxon>Bacteria</taxon>
        <taxon>Pseudomonadati</taxon>
        <taxon>Pseudomonadota</taxon>
        <taxon>Magnetococcia</taxon>
        <taxon>Magnetococcales</taxon>
        <taxon>Magnetococcaceae</taxon>
        <taxon>Magnetofaba</taxon>
    </lineage>
</organism>
<comment type="caution">
    <text evidence="1">The sequence shown here is derived from an EMBL/GenBank/DDBJ whole genome shotgun (WGS) entry which is preliminary data.</text>
</comment>
<sequence length="76" mass="8062">MMTRDAASGAGLAVISHDSVFSFAAHPSKARQRAQSLERPETVVGPVASGRQLGDFSIFNFRLFGACSMMGSKNSL</sequence>
<reference evidence="1 2" key="1">
    <citation type="journal article" date="2016" name="BMC Genomics">
        <title>Combined genomic and structural analyses of a cultured magnetotactic bacterium reveals its niche adaptation to a dynamic environment.</title>
        <authorList>
            <person name="Araujo A.C."/>
            <person name="Morillo V."/>
            <person name="Cypriano J."/>
            <person name="Teixeira L.C."/>
            <person name="Leao P."/>
            <person name="Lyra S."/>
            <person name="Almeida L.G."/>
            <person name="Bazylinski D.A."/>
            <person name="Vasconcellos A.T."/>
            <person name="Abreu F."/>
            <person name="Lins U."/>
        </authorList>
    </citation>
    <scope>NUCLEOTIDE SEQUENCE [LARGE SCALE GENOMIC DNA]</scope>
    <source>
        <strain evidence="1 2">IT-1</strain>
    </source>
</reference>
<evidence type="ECO:0000313" key="1">
    <source>
        <dbReference type="EMBL" id="OSM04268.1"/>
    </source>
</evidence>
<proteinExistence type="predicted"/>
<name>A0A1Y2K4G2_9PROT</name>
<evidence type="ECO:0000313" key="2">
    <source>
        <dbReference type="Proteomes" id="UP000194003"/>
    </source>
</evidence>
<protein>
    <submittedName>
        <fullName evidence="1">Uncharacterized protein</fullName>
    </submittedName>
</protein>
<dbReference type="Proteomes" id="UP000194003">
    <property type="component" value="Unassembled WGS sequence"/>
</dbReference>